<evidence type="ECO:0000259" key="6">
    <source>
        <dbReference type="PROSITE" id="PS50808"/>
    </source>
</evidence>
<feature type="region of interest" description="Disordered" evidence="5">
    <location>
        <begin position="15"/>
        <end position="79"/>
    </location>
</feature>
<sequence>MASYNDDLVQDHVREFMDITESSGDNGDGNDVEVELESHVKVKEQASKMATNKEKGKQKRPPPHPTNLGGPQSGKSEIWDHYDKTPDPTIAKCKYCQKPITCATKNGISVMLNHTKRWWIMSSFLAHEDKGIRNMAEKIKLKRDKYWSNINVLLLIAMPLDPKYEMRYAEWLVRSSYDYENTTLLSLKIRVTLPKKVDHGTYSSCSVGDKFTKTTGIDNEENLEELHRLGKDSCLSCLLHQKSIQYSTQTLDRGHFQDGYKQRTTLIVNGDAKSERGTVGICSNLGRSKDG</sequence>
<evidence type="ECO:0000256" key="3">
    <source>
        <dbReference type="ARBA" id="ARBA00022833"/>
    </source>
</evidence>
<dbReference type="OrthoDB" id="1738615at2759"/>
<evidence type="ECO:0000256" key="4">
    <source>
        <dbReference type="PROSITE-ProRule" id="PRU00027"/>
    </source>
</evidence>
<reference evidence="7" key="1">
    <citation type="submission" date="2022-04" db="EMBL/GenBank/DDBJ databases">
        <title>Carnegiea gigantea Genome sequencing and assembly v2.</title>
        <authorList>
            <person name="Copetti D."/>
            <person name="Sanderson M.J."/>
            <person name="Burquez A."/>
            <person name="Wojciechowski M.F."/>
        </authorList>
    </citation>
    <scope>NUCLEOTIDE SEQUENCE</scope>
    <source>
        <strain evidence="7">SGP5-SGP5p</strain>
        <tissue evidence="7">Aerial part</tissue>
    </source>
</reference>
<dbReference type="InterPro" id="IPR003656">
    <property type="entry name" value="Znf_BED"/>
</dbReference>
<keyword evidence="3" id="KW-0862">Zinc</keyword>
<proteinExistence type="predicted"/>
<dbReference type="Pfam" id="PF02892">
    <property type="entry name" value="zf-BED"/>
    <property type="match status" value="1"/>
</dbReference>
<protein>
    <recommendedName>
        <fullName evidence="6">BED-type domain-containing protein</fullName>
    </recommendedName>
</protein>
<dbReference type="PROSITE" id="PS50808">
    <property type="entry name" value="ZF_BED"/>
    <property type="match status" value="1"/>
</dbReference>
<keyword evidence="1" id="KW-0479">Metal-binding</keyword>
<keyword evidence="8" id="KW-1185">Reference proteome</keyword>
<dbReference type="GO" id="GO:0003677">
    <property type="term" value="F:DNA binding"/>
    <property type="evidence" value="ECO:0007669"/>
    <property type="project" value="InterPro"/>
</dbReference>
<evidence type="ECO:0000313" key="7">
    <source>
        <dbReference type="EMBL" id="KAJ8429023.1"/>
    </source>
</evidence>
<dbReference type="Pfam" id="PF14372">
    <property type="entry name" value="hAT-like_RNase-H"/>
    <property type="match status" value="1"/>
</dbReference>
<evidence type="ECO:0000256" key="2">
    <source>
        <dbReference type="ARBA" id="ARBA00022771"/>
    </source>
</evidence>
<dbReference type="Proteomes" id="UP001153076">
    <property type="component" value="Unassembled WGS sequence"/>
</dbReference>
<comment type="caution">
    <text evidence="7">The sequence shown here is derived from an EMBL/GenBank/DDBJ whole genome shotgun (WGS) entry which is preliminary data.</text>
</comment>
<name>A0A9Q1JQ72_9CARY</name>
<feature type="compositionally biased region" description="Basic and acidic residues" evidence="5">
    <location>
        <begin position="36"/>
        <end position="55"/>
    </location>
</feature>
<dbReference type="InterPro" id="IPR025525">
    <property type="entry name" value="hAT-like_transposase_RNase-H"/>
</dbReference>
<dbReference type="EMBL" id="JAKOGI010000946">
    <property type="protein sequence ID" value="KAJ8429023.1"/>
    <property type="molecule type" value="Genomic_DNA"/>
</dbReference>
<organism evidence="7 8">
    <name type="scientific">Carnegiea gigantea</name>
    <dbReference type="NCBI Taxonomy" id="171969"/>
    <lineage>
        <taxon>Eukaryota</taxon>
        <taxon>Viridiplantae</taxon>
        <taxon>Streptophyta</taxon>
        <taxon>Embryophyta</taxon>
        <taxon>Tracheophyta</taxon>
        <taxon>Spermatophyta</taxon>
        <taxon>Magnoliopsida</taxon>
        <taxon>eudicotyledons</taxon>
        <taxon>Gunneridae</taxon>
        <taxon>Pentapetalae</taxon>
        <taxon>Caryophyllales</taxon>
        <taxon>Cactineae</taxon>
        <taxon>Cactaceae</taxon>
        <taxon>Cactoideae</taxon>
        <taxon>Echinocereeae</taxon>
        <taxon>Carnegiea</taxon>
    </lineage>
</organism>
<evidence type="ECO:0000256" key="1">
    <source>
        <dbReference type="ARBA" id="ARBA00022723"/>
    </source>
</evidence>
<evidence type="ECO:0000313" key="8">
    <source>
        <dbReference type="Proteomes" id="UP001153076"/>
    </source>
</evidence>
<keyword evidence="2 4" id="KW-0863">Zinc-finger</keyword>
<accession>A0A9Q1JQ72</accession>
<gene>
    <name evidence="7" type="ORF">Cgig2_015002</name>
</gene>
<dbReference type="SMART" id="SM00614">
    <property type="entry name" value="ZnF_BED"/>
    <property type="match status" value="1"/>
</dbReference>
<dbReference type="AlphaFoldDB" id="A0A9Q1JQ72"/>
<feature type="domain" description="BED-type" evidence="6">
    <location>
        <begin position="73"/>
        <end position="117"/>
    </location>
</feature>
<evidence type="ECO:0000256" key="5">
    <source>
        <dbReference type="SAM" id="MobiDB-lite"/>
    </source>
</evidence>
<dbReference type="GO" id="GO:0008270">
    <property type="term" value="F:zinc ion binding"/>
    <property type="evidence" value="ECO:0007669"/>
    <property type="project" value="UniProtKB-KW"/>
</dbReference>